<dbReference type="PANTHER" id="PTHR12150:SF13">
    <property type="entry name" value="METHYLTRANSFERASE C9ORF114-RELATED"/>
    <property type="match status" value="1"/>
</dbReference>
<dbReference type="Gene3D" id="3.40.1280.10">
    <property type="match status" value="1"/>
</dbReference>
<comment type="similarity">
    <text evidence="1">Belongs to the class IV-like SAM-binding methyltransferase superfamily.</text>
</comment>
<dbReference type="InterPro" id="IPR012340">
    <property type="entry name" value="NA-bd_OB-fold"/>
</dbReference>
<dbReference type="SUPFAM" id="SSF50249">
    <property type="entry name" value="Nucleic acid-binding proteins"/>
    <property type="match status" value="1"/>
</dbReference>
<accession>A0A8S1DWI2</accession>
<comment type="caution">
    <text evidence="3">The sequence shown here is derived from an EMBL/GenBank/DDBJ whole genome shotgun (WGS) entry which is preliminary data.</text>
</comment>
<dbReference type="InterPro" id="IPR029026">
    <property type="entry name" value="tRNA_m1G_MTases_N"/>
</dbReference>
<sequence>MGPVKKEVPTATWMEWKKEKNIRKAKKRDKILAKIDQHQQEQSESASSSAASAEKSGPSDERKGRNWTVSIALPGNILDNAQTPELRSYLAGQIARAVAIFNVDEVVVFNEQGTLEDLEGGNDEEMECPQYLRKYFFPMHKDLSHAGLLNPLDAPNHYRREDKAKYREGYVTEKVKKGVYSMVDVGLQRPIPVDTLLSPGLRVTVEISGDESGEIKKTRGMVVPPSTPVKQDGIYWGYSVRCANSLGAVFTQCPYEEGYDLLVGTSERGDELPKSLPSYKHILIAFGGLRGLELGLESDKSLKVEDPSVLFDFYLNTCPSQGSRTIRTEEALLVTLASLQPLLSKANYS</sequence>
<dbReference type="Proteomes" id="UP000494165">
    <property type="component" value="Unassembled WGS sequence"/>
</dbReference>
<evidence type="ECO:0000256" key="2">
    <source>
        <dbReference type="SAM" id="MobiDB-lite"/>
    </source>
</evidence>
<evidence type="ECO:0000313" key="3">
    <source>
        <dbReference type="EMBL" id="CAB3382462.1"/>
    </source>
</evidence>
<dbReference type="AlphaFoldDB" id="A0A8S1DWI2"/>
<protein>
    <recommendedName>
        <fullName evidence="5">SPOUT domain containing methyltransferase 1</fullName>
    </recommendedName>
</protein>
<evidence type="ECO:0000313" key="4">
    <source>
        <dbReference type="Proteomes" id="UP000494165"/>
    </source>
</evidence>
<dbReference type="OrthoDB" id="361029at2759"/>
<dbReference type="Gene3D" id="2.40.50.140">
    <property type="entry name" value="Nucleic acid-binding proteins"/>
    <property type="match status" value="1"/>
</dbReference>
<proteinExistence type="inferred from homology"/>
<dbReference type="SUPFAM" id="SSF75217">
    <property type="entry name" value="alpha/beta knot"/>
    <property type="match status" value="1"/>
</dbReference>
<feature type="region of interest" description="Disordered" evidence="2">
    <location>
        <begin position="19"/>
        <end position="66"/>
    </location>
</feature>
<evidence type="ECO:0008006" key="5">
    <source>
        <dbReference type="Google" id="ProtNLM"/>
    </source>
</evidence>
<evidence type="ECO:0000256" key="1">
    <source>
        <dbReference type="ARBA" id="ARBA00009841"/>
    </source>
</evidence>
<dbReference type="EMBL" id="CADEPI010000271">
    <property type="protein sequence ID" value="CAB3382462.1"/>
    <property type="molecule type" value="Genomic_DNA"/>
</dbReference>
<name>A0A8S1DWI2_9INSE</name>
<feature type="compositionally biased region" description="Basic and acidic residues" evidence="2">
    <location>
        <begin position="30"/>
        <end position="41"/>
    </location>
</feature>
<dbReference type="InterPro" id="IPR029028">
    <property type="entry name" value="Alpha/beta_knot_MTases"/>
</dbReference>
<keyword evidence="4" id="KW-1185">Reference proteome</keyword>
<feature type="compositionally biased region" description="Basic residues" evidence="2">
    <location>
        <begin position="20"/>
        <end position="29"/>
    </location>
</feature>
<feature type="compositionally biased region" description="Low complexity" evidence="2">
    <location>
        <begin position="42"/>
        <end position="54"/>
    </location>
</feature>
<reference evidence="3 4" key="1">
    <citation type="submission" date="2020-04" db="EMBL/GenBank/DDBJ databases">
        <authorList>
            <person name="Alioto T."/>
            <person name="Alioto T."/>
            <person name="Gomez Garrido J."/>
        </authorList>
    </citation>
    <scope>NUCLEOTIDE SEQUENCE [LARGE SCALE GENOMIC DNA]</scope>
</reference>
<dbReference type="CDD" id="cd18086">
    <property type="entry name" value="HsC9orf114-like"/>
    <property type="match status" value="1"/>
</dbReference>
<organism evidence="3 4">
    <name type="scientific">Cloeon dipterum</name>
    <dbReference type="NCBI Taxonomy" id="197152"/>
    <lineage>
        <taxon>Eukaryota</taxon>
        <taxon>Metazoa</taxon>
        <taxon>Ecdysozoa</taxon>
        <taxon>Arthropoda</taxon>
        <taxon>Hexapoda</taxon>
        <taxon>Insecta</taxon>
        <taxon>Pterygota</taxon>
        <taxon>Palaeoptera</taxon>
        <taxon>Ephemeroptera</taxon>
        <taxon>Pisciforma</taxon>
        <taxon>Baetidae</taxon>
        <taxon>Cloeon</taxon>
    </lineage>
</organism>
<gene>
    <name evidence="3" type="ORF">CLODIP_2_CD01459</name>
</gene>
<dbReference type="InterPro" id="IPR003750">
    <property type="entry name" value="Put_MeTrfase-C9orf114-like"/>
</dbReference>
<dbReference type="Pfam" id="PF02598">
    <property type="entry name" value="Methyltrn_RNA_3"/>
    <property type="match status" value="1"/>
</dbReference>
<dbReference type="PANTHER" id="PTHR12150">
    <property type="entry name" value="CLASS IV SAM-BINDING METHYLTRANSFERASE-RELATED"/>
    <property type="match status" value="1"/>
</dbReference>